<dbReference type="AlphaFoldDB" id="A0AAV7WGR7"/>
<feature type="region of interest" description="Disordered" evidence="1">
    <location>
        <begin position="198"/>
        <end position="231"/>
    </location>
</feature>
<proteinExistence type="predicted"/>
<feature type="region of interest" description="Disordered" evidence="1">
    <location>
        <begin position="33"/>
        <end position="90"/>
    </location>
</feature>
<evidence type="ECO:0000313" key="2">
    <source>
        <dbReference type="EMBL" id="KAJ1212020.1"/>
    </source>
</evidence>
<dbReference type="EMBL" id="JANPWB010000002">
    <property type="protein sequence ID" value="KAJ1212020.1"/>
    <property type="molecule type" value="Genomic_DNA"/>
</dbReference>
<accession>A0AAV7WGR7</accession>
<feature type="compositionally biased region" description="Basic residues" evidence="1">
    <location>
        <begin position="49"/>
        <end position="58"/>
    </location>
</feature>
<feature type="compositionally biased region" description="Basic and acidic residues" evidence="1">
    <location>
        <begin position="283"/>
        <end position="297"/>
    </location>
</feature>
<evidence type="ECO:0000313" key="3">
    <source>
        <dbReference type="Proteomes" id="UP001066276"/>
    </source>
</evidence>
<keyword evidence="3" id="KW-1185">Reference proteome</keyword>
<feature type="region of interest" description="Disordered" evidence="1">
    <location>
        <begin position="263"/>
        <end position="308"/>
    </location>
</feature>
<reference evidence="2" key="1">
    <citation type="journal article" date="2022" name="bioRxiv">
        <title>Sequencing and chromosome-scale assembly of the giantPleurodeles waltlgenome.</title>
        <authorList>
            <person name="Brown T."/>
            <person name="Elewa A."/>
            <person name="Iarovenko S."/>
            <person name="Subramanian E."/>
            <person name="Araus A.J."/>
            <person name="Petzold A."/>
            <person name="Susuki M."/>
            <person name="Suzuki K.-i.T."/>
            <person name="Hayashi T."/>
            <person name="Toyoda A."/>
            <person name="Oliveira C."/>
            <person name="Osipova E."/>
            <person name="Leigh N.D."/>
            <person name="Simon A."/>
            <person name="Yun M.H."/>
        </authorList>
    </citation>
    <scope>NUCLEOTIDE SEQUENCE</scope>
    <source>
        <strain evidence="2">20211129_DDA</strain>
        <tissue evidence="2">Liver</tissue>
    </source>
</reference>
<sequence length="308" mass="33598">MTPRGSEAHRLEELVGLVRVRCTDRAGMNIGCPRPGLRDPGRCGESRPGGHRVPGRRGRGAETPLRTRARLTPQQPVPGSAPRHMTPRGSEAHRLEELVGLVRVRCTDRAGMNFGRPRPGLRGPGRCRESRPRGHRVPGRRDRGAETPLTPQQPVPGSAPRHMTPRGSEAHRLEELVGLVRVRCTDRAGMNIGCPRPGLRGPGRCRESRPRGHRVPGRRDRGAETPLSPRARPHGLLVLSSAAGAADGAPTSGLVSRWFVAPPVTDHSSRRTCHRGGLPNGHPGREEARERNGEMRRPWAGAEDTQIE</sequence>
<comment type="caution">
    <text evidence="2">The sequence shown here is derived from an EMBL/GenBank/DDBJ whole genome shotgun (WGS) entry which is preliminary data.</text>
</comment>
<feature type="region of interest" description="Disordered" evidence="1">
    <location>
        <begin position="110"/>
        <end position="168"/>
    </location>
</feature>
<protein>
    <submittedName>
        <fullName evidence="2">Uncharacterized protein</fullName>
    </submittedName>
</protein>
<gene>
    <name evidence="2" type="ORF">NDU88_007366</name>
</gene>
<feature type="compositionally biased region" description="Basic and acidic residues" evidence="1">
    <location>
        <begin position="36"/>
        <end position="45"/>
    </location>
</feature>
<name>A0AAV7WGR7_PLEWA</name>
<evidence type="ECO:0000256" key="1">
    <source>
        <dbReference type="SAM" id="MobiDB-lite"/>
    </source>
</evidence>
<organism evidence="2 3">
    <name type="scientific">Pleurodeles waltl</name>
    <name type="common">Iberian ribbed newt</name>
    <dbReference type="NCBI Taxonomy" id="8319"/>
    <lineage>
        <taxon>Eukaryota</taxon>
        <taxon>Metazoa</taxon>
        <taxon>Chordata</taxon>
        <taxon>Craniata</taxon>
        <taxon>Vertebrata</taxon>
        <taxon>Euteleostomi</taxon>
        <taxon>Amphibia</taxon>
        <taxon>Batrachia</taxon>
        <taxon>Caudata</taxon>
        <taxon>Salamandroidea</taxon>
        <taxon>Salamandridae</taxon>
        <taxon>Pleurodelinae</taxon>
        <taxon>Pleurodeles</taxon>
    </lineage>
</organism>
<dbReference type="Proteomes" id="UP001066276">
    <property type="component" value="Chromosome 1_2"/>
</dbReference>